<reference evidence="2" key="2">
    <citation type="journal article" date="2022" name="Microbiol. Resour. Announc.">
        <title>Metagenome Sequencing to Explore Phylogenomics of Terrestrial Cyanobacteria.</title>
        <authorList>
            <person name="Ward R.D."/>
            <person name="Stajich J.E."/>
            <person name="Johansen J.R."/>
            <person name="Huntemann M."/>
            <person name="Clum A."/>
            <person name="Foster B."/>
            <person name="Foster B."/>
            <person name="Roux S."/>
            <person name="Palaniappan K."/>
            <person name="Varghese N."/>
            <person name="Mukherjee S."/>
            <person name="Reddy T.B.K."/>
            <person name="Daum C."/>
            <person name="Copeland A."/>
            <person name="Chen I.A."/>
            <person name="Ivanova N.N."/>
            <person name="Kyrpides N.C."/>
            <person name="Shapiro N."/>
            <person name="Eloe-Fadrosh E.A."/>
            <person name="Pietrasiak N."/>
        </authorList>
    </citation>
    <scope>NUCLEOTIDE SEQUENCE</scope>
    <source>
        <strain evidence="2">GSE-TBD4-15B</strain>
    </source>
</reference>
<dbReference type="SUPFAM" id="SSF52540">
    <property type="entry name" value="P-loop containing nucleoside triphosphate hydrolases"/>
    <property type="match status" value="1"/>
</dbReference>
<evidence type="ECO:0000313" key="2">
    <source>
        <dbReference type="EMBL" id="MBW4467876.1"/>
    </source>
</evidence>
<evidence type="ECO:0000259" key="1">
    <source>
        <dbReference type="Pfam" id="PF26355"/>
    </source>
</evidence>
<gene>
    <name evidence="2" type="ORF">KME07_20815</name>
</gene>
<feature type="domain" description="vWA-MoxR associated protein N-terminal HTH" evidence="1">
    <location>
        <begin position="11"/>
        <end position="77"/>
    </location>
</feature>
<sequence length="437" mass="48752">MTLEQVITFLKAVDPGLTPVQEWVLIQSWNAKTYSEMAAERHYRVEYIRRVGAELWSVLSAALQIPITKPYLRDLLEGYDLSLVQQQMSESQPPPQSAQMGGFPSAPLSADSPFYVPRPPIEALALACIQEPGSLLRIKAPTKMGKSSLILRILAAAKSLDYQTVSLDLQQADQAVLANSNRFLRWFSANLSLRLDLPPQLDQFWDDEIGSKVSCTYYVEKAILAPLQCPLVLALDEVNCIFAHPEIATEFLPLLRAWHARARQIPQWQNLRLVLAYATEVYVPLNLNQSPFNVGLPLELPCLSEAQVQSLVLQYGLDLKSDAKLKQFVSLVGGFPYLVQLGLYYLQSGMATLDQLLAEAATESGIYRQHFRQLLGLLQSEPPLLDAFKQVIAADGLKLEAITAYRLTSLGLIQLSGNLAAPSCELYRAYFRSQFLP</sequence>
<dbReference type="InterPro" id="IPR027417">
    <property type="entry name" value="P-loop_NTPase"/>
</dbReference>
<accession>A0A951PDW3</accession>
<dbReference type="Pfam" id="PF14516">
    <property type="entry name" value="AAA_35"/>
    <property type="match status" value="1"/>
</dbReference>
<dbReference type="AlphaFoldDB" id="A0A951PDW3"/>
<proteinExistence type="predicted"/>
<organism evidence="2 3">
    <name type="scientific">Pegethrix bostrychoides GSE-TBD4-15B</name>
    <dbReference type="NCBI Taxonomy" id="2839662"/>
    <lineage>
        <taxon>Bacteria</taxon>
        <taxon>Bacillati</taxon>
        <taxon>Cyanobacteriota</taxon>
        <taxon>Cyanophyceae</taxon>
        <taxon>Oculatellales</taxon>
        <taxon>Oculatellaceae</taxon>
        <taxon>Pegethrix</taxon>
    </lineage>
</organism>
<dbReference type="Pfam" id="PF26355">
    <property type="entry name" value="HTH_VMAP-M9"/>
    <property type="match status" value="1"/>
</dbReference>
<comment type="caution">
    <text evidence="2">The sequence shown here is derived from an EMBL/GenBank/DDBJ whole genome shotgun (WGS) entry which is preliminary data.</text>
</comment>
<dbReference type="EMBL" id="JAHHHV010000081">
    <property type="protein sequence ID" value="MBW4467876.1"/>
    <property type="molecule type" value="Genomic_DNA"/>
</dbReference>
<protein>
    <submittedName>
        <fullName evidence="2">AAA-like domain-containing protein</fullName>
    </submittedName>
</protein>
<name>A0A951PDW3_9CYAN</name>
<dbReference type="InterPro" id="IPR058651">
    <property type="entry name" value="HTH_VMAP-M9"/>
</dbReference>
<evidence type="ECO:0000313" key="3">
    <source>
        <dbReference type="Proteomes" id="UP000707356"/>
    </source>
</evidence>
<dbReference type="Proteomes" id="UP000707356">
    <property type="component" value="Unassembled WGS sequence"/>
</dbReference>
<reference evidence="2" key="1">
    <citation type="submission" date="2021-05" db="EMBL/GenBank/DDBJ databases">
        <authorList>
            <person name="Pietrasiak N."/>
            <person name="Ward R."/>
            <person name="Stajich J.E."/>
            <person name="Kurbessoian T."/>
        </authorList>
    </citation>
    <scope>NUCLEOTIDE SEQUENCE</scope>
    <source>
        <strain evidence="2">GSE-TBD4-15B</strain>
    </source>
</reference>